<dbReference type="PANTHER" id="PTHR42945:SF9">
    <property type="entry name" value="HISTIDINE BIOSYNTHESIS BIFUNCTIONAL PROTEIN HISIE"/>
    <property type="match status" value="1"/>
</dbReference>
<dbReference type="GO" id="GO:0004635">
    <property type="term" value="F:phosphoribosyl-AMP cyclohydrolase activity"/>
    <property type="evidence" value="ECO:0007669"/>
    <property type="project" value="UniProtKB-EC"/>
</dbReference>
<reference evidence="17 18" key="1">
    <citation type="submission" date="2024-04" db="EMBL/GenBank/DDBJ databases">
        <title>Isolation and characterization of novel acetogenic strains of the genera Terrisporobacter and Acetoanaerobium.</title>
        <authorList>
            <person name="Boeer T."/>
            <person name="Schueler M.A."/>
            <person name="Lueschen A."/>
            <person name="Eysell L."/>
            <person name="Droege J."/>
            <person name="Heinemann M."/>
            <person name="Engelhardt L."/>
            <person name="Basen M."/>
            <person name="Daniel R."/>
        </authorList>
    </citation>
    <scope>NUCLEOTIDE SEQUENCE [LARGE SCALE GENOMIC DNA]</scope>
    <source>
        <strain evidence="17 18">ELB</strain>
    </source>
</reference>
<keyword evidence="8 15" id="KW-0963">Cytoplasm</keyword>
<comment type="catalytic activity">
    <reaction evidence="2 15">
        <text>1-(5-phospho-beta-D-ribosyl)-ATP + H2O = 1-(5-phospho-beta-D-ribosyl)-5'-AMP + diphosphate + H(+)</text>
        <dbReference type="Rhea" id="RHEA:22828"/>
        <dbReference type="ChEBI" id="CHEBI:15377"/>
        <dbReference type="ChEBI" id="CHEBI:15378"/>
        <dbReference type="ChEBI" id="CHEBI:33019"/>
        <dbReference type="ChEBI" id="CHEBI:59457"/>
        <dbReference type="ChEBI" id="CHEBI:73183"/>
        <dbReference type="EC" id="3.6.1.31"/>
    </reaction>
</comment>
<dbReference type="InterPro" id="IPR021130">
    <property type="entry name" value="PRib-ATP_PPHydrolase-like"/>
</dbReference>
<protein>
    <recommendedName>
        <fullName evidence="15">Histidine biosynthesis bifunctional protein HisIE</fullName>
    </recommendedName>
    <domain>
        <recommendedName>
            <fullName evidence="15">Phosphoribosyl-AMP cyclohydrolase</fullName>
            <shortName evidence="15">PRA-CH</shortName>
            <ecNumber evidence="15">3.5.4.19</ecNumber>
        </recommendedName>
    </domain>
    <domain>
        <recommendedName>
            <fullName evidence="15">Phosphoribosyl-ATP pyrophosphatase</fullName>
            <shortName evidence="15">PRA-PH</shortName>
            <ecNumber evidence="15">3.6.1.31</ecNumber>
        </recommendedName>
    </domain>
</protein>
<name>A0ABZ3FDU9_9FIRM</name>
<dbReference type="SUPFAM" id="SSF141734">
    <property type="entry name" value="HisI-like"/>
    <property type="match status" value="1"/>
</dbReference>
<sequence>MRDNLIEKNKNKEIDLVFIDTLKFDEKCLIPTVVQDVDTKEVLMLAYMNKESMKKTLTKKKATYYSRSRKELWTKGETSGNTQQVEGFYYDCDKDAILLLVKQKGVACHSGNYSCFFNEVLCAKEVSSNELLQRLYELIKDRKNNPKEGSYTNYLFDKGLDKILKKVGEESAEVIIGAKNENKNETIYEISDLVYHVLVLMVNSNISIEDIKDELQGRES</sequence>
<evidence type="ECO:0000256" key="7">
    <source>
        <dbReference type="ARBA" id="ARBA00008299"/>
    </source>
</evidence>
<evidence type="ECO:0000256" key="5">
    <source>
        <dbReference type="ARBA" id="ARBA00005204"/>
    </source>
</evidence>
<comment type="similarity">
    <text evidence="7 15">In the N-terminal section; belongs to the PRA-CH family.</text>
</comment>
<evidence type="ECO:0000256" key="11">
    <source>
        <dbReference type="ARBA" id="ARBA00022801"/>
    </source>
</evidence>
<comment type="pathway">
    <text evidence="5 15">Amino-acid biosynthesis; L-histidine biosynthesis; L-histidine from 5-phospho-alpha-D-ribose 1-diphosphate: step 2/9.</text>
</comment>
<evidence type="ECO:0000313" key="17">
    <source>
        <dbReference type="EMBL" id="XAM42011.1"/>
    </source>
</evidence>
<evidence type="ECO:0000313" key="18">
    <source>
        <dbReference type="Proteomes" id="UP001477947"/>
    </source>
</evidence>
<dbReference type="HAMAP" id="MF_01019">
    <property type="entry name" value="HisIE"/>
    <property type="match status" value="1"/>
</dbReference>
<evidence type="ECO:0000256" key="8">
    <source>
        <dbReference type="ARBA" id="ARBA00022490"/>
    </source>
</evidence>
<evidence type="ECO:0000256" key="9">
    <source>
        <dbReference type="ARBA" id="ARBA00022605"/>
    </source>
</evidence>
<dbReference type="InterPro" id="IPR008179">
    <property type="entry name" value="HisE"/>
</dbReference>
<dbReference type="CDD" id="cd11534">
    <property type="entry name" value="NTP-PPase_HisIE_like"/>
    <property type="match status" value="1"/>
</dbReference>
<comment type="subcellular location">
    <subcellularLocation>
        <location evidence="3 15">Cytoplasm</location>
    </subcellularLocation>
</comment>
<dbReference type="SUPFAM" id="SSF101386">
    <property type="entry name" value="all-alpha NTP pyrophosphatases"/>
    <property type="match status" value="1"/>
</dbReference>
<dbReference type="InterPro" id="IPR023019">
    <property type="entry name" value="His_synth_HisIE"/>
</dbReference>
<dbReference type="NCBIfam" id="TIGR03188">
    <property type="entry name" value="histidine_hisI"/>
    <property type="match status" value="1"/>
</dbReference>
<dbReference type="NCBIfam" id="NF002747">
    <property type="entry name" value="PRK02759.1"/>
    <property type="match status" value="1"/>
</dbReference>
<dbReference type="EMBL" id="CP154622">
    <property type="protein sequence ID" value="XAM42011.1"/>
    <property type="molecule type" value="Genomic_DNA"/>
</dbReference>
<dbReference type="PANTHER" id="PTHR42945">
    <property type="entry name" value="HISTIDINE BIOSYNTHESIS BIFUNCTIONAL PROTEIN"/>
    <property type="match status" value="1"/>
</dbReference>
<dbReference type="InterPro" id="IPR038019">
    <property type="entry name" value="PRib_AMP_CycHydrolase_sf"/>
</dbReference>
<accession>A0ABZ3FDU9</accession>
<evidence type="ECO:0000256" key="3">
    <source>
        <dbReference type="ARBA" id="ARBA00004496"/>
    </source>
</evidence>
<dbReference type="InterPro" id="IPR002496">
    <property type="entry name" value="PRib_AMP_CycHydrolase_dom"/>
</dbReference>
<comment type="similarity">
    <text evidence="6 15">In the C-terminal section; belongs to the PRA-PH family.</text>
</comment>
<dbReference type="Pfam" id="PF01503">
    <property type="entry name" value="PRA-PH"/>
    <property type="match status" value="1"/>
</dbReference>
<comment type="catalytic activity">
    <reaction evidence="1 15">
        <text>1-(5-phospho-beta-D-ribosyl)-5'-AMP + H2O = 1-(5-phospho-beta-D-ribosyl)-5-[(5-phospho-beta-D-ribosylamino)methylideneamino]imidazole-4-carboxamide</text>
        <dbReference type="Rhea" id="RHEA:20049"/>
        <dbReference type="ChEBI" id="CHEBI:15377"/>
        <dbReference type="ChEBI" id="CHEBI:58435"/>
        <dbReference type="ChEBI" id="CHEBI:59457"/>
        <dbReference type="EC" id="3.5.4.19"/>
    </reaction>
</comment>
<dbReference type="Gene3D" id="1.10.287.1080">
    <property type="entry name" value="MazG-like"/>
    <property type="match status" value="1"/>
</dbReference>
<dbReference type="NCBIfam" id="NF000768">
    <property type="entry name" value="PRK00051.1"/>
    <property type="match status" value="1"/>
</dbReference>
<evidence type="ECO:0000259" key="16">
    <source>
        <dbReference type="Pfam" id="PF01502"/>
    </source>
</evidence>
<comment type="pathway">
    <text evidence="4 15">Amino-acid biosynthesis; L-histidine biosynthesis; L-histidine from 5-phospho-alpha-D-ribose 1-diphosphate: step 3/9.</text>
</comment>
<dbReference type="EC" id="3.5.4.19" evidence="15"/>
<keyword evidence="13 15" id="KW-0368">Histidine biosynthesis</keyword>
<evidence type="ECO:0000256" key="6">
    <source>
        <dbReference type="ARBA" id="ARBA00007731"/>
    </source>
</evidence>
<dbReference type="Proteomes" id="UP001477947">
    <property type="component" value="Chromosome"/>
</dbReference>
<evidence type="ECO:0000256" key="12">
    <source>
        <dbReference type="ARBA" id="ARBA00022840"/>
    </source>
</evidence>
<dbReference type="Gene3D" id="3.10.20.810">
    <property type="entry name" value="Phosphoribosyl-AMP cyclohydrolase"/>
    <property type="match status" value="1"/>
</dbReference>
<keyword evidence="18" id="KW-1185">Reference proteome</keyword>
<dbReference type="InterPro" id="IPR026660">
    <property type="entry name" value="PRA-CH"/>
</dbReference>
<evidence type="ECO:0000256" key="15">
    <source>
        <dbReference type="HAMAP-Rule" id="MF_01019"/>
    </source>
</evidence>
<dbReference type="Pfam" id="PF01502">
    <property type="entry name" value="PRA-CH"/>
    <property type="match status" value="1"/>
</dbReference>
<feature type="region of interest" description="Phosphoribosyl-ATP pyrophosphohydrolase" evidence="15">
    <location>
        <begin position="132"/>
        <end position="220"/>
    </location>
</feature>
<keyword evidence="12 15" id="KW-0067">ATP-binding</keyword>
<dbReference type="HAMAP" id="MF_01021">
    <property type="entry name" value="HisI"/>
    <property type="match status" value="1"/>
</dbReference>
<keyword evidence="14 15" id="KW-0511">Multifunctional enzyme</keyword>
<evidence type="ECO:0000256" key="10">
    <source>
        <dbReference type="ARBA" id="ARBA00022741"/>
    </source>
</evidence>
<feature type="domain" description="Phosphoribosyl-AMP cyclohydrolase" evidence="16">
    <location>
        <begin position="44"/>
        <end position="117"/>
    </location>
</feature>
<dbReference type="RefSeq" id="WP_206923646.1">
    <property type="nucleotide sequence ID" value="NZ_CP154622.1"/>
</dbReference>
<evidence type="ECO:0000256" key="1">
    <source>
        <dbReference type="ARBA" id="ARBA00000024"/>
    </source>
</evidence>
<evidence type="ECO:0000256" key="13">
    <source>
        <dbReference type="ARBA" id="ARBA00023102"/>
    </source>
</evidence>
<feature type="region of interest" description="Phosphoribosyl-AMP cyclohydrolase" evidence="15">
    <location>
        <begin position="1"/>
        <end position="131"/>
    </location>
</feature>
<proteinExistence type="inferred from homology"/>
<evidence type="ECO:0000256" key="4">
    <source>
        <dbReference type="ARBA" id="ARBA00005169"/>
    </source>
</evidence>
<organism evidence="17 18">
    <name type="scientific">Terrisporobacter petrolearius</name>
    <dbReference type="NCBI Taxonomy" id="1460447"/>
    <lineage>
        <taxon>Bacteria</taxon>
        <taxon>Bacillati</taxon>
        <taxon>Bacillota</taxon>
        <taxon>Clostridia</taxon>
        <taxon>Peptostreptococcales</taxon>
        <taxon>Peptostreptococcaceae</taxon>
        <taxon>Terrisporobacter</taxon>
    </lineage>
</organism>
<gene>
    <name evidence="15 17" type="primary">hisI</name>
    <name evidence="15" type="synonym">hisIE</name>
    <name evidence="17" type="ORF">TPELB_23240</name>
</gene>
<evidence type="ECO:0000256" key="14">
    <source>
        <dbReference type="ARBA" id="ARBA00023268"/>
    </source>
</evidence>
<evidence type="ECO:0000256" key="2">
    <source>
        <dbReference type="ARBA" id="ARBA00001460"/>
    </source>
</evidence>
<keyword evidence="9 15" id="KW-0028">Amino-acid biosynthesis</keyword>
<dbReference type="HAMAP" id="MF_01020">
    <property type="entry name" value="HisE"/>
    <property type="match status" value="1"/>
</dbReference>
<keyword evidence="11 15" id="KW-0378">Hydrolase</keyword>
<dbReference type="EC" id="3.6.1.31" evidence="15"/>
<keyword evidence="10 15" id="KW-0547">Nucleotide-binding</keyword>